<dbReference type="Gene3D" id="3.40.50.720">
    <property type="entry name" value="NAD(P)-binding Rossmann-like Domain"/>
    <property type="match status" value="2"/>
</dbReference>
<dbReference type="Pfam" id="PF00389">
    <property type="entry name" value="2-Hacid_dh"/>
    <property type="match status" value="1"/>
</dbReference>
<dbReference type="EMBL" id="FNRY01000001">
    <property type="protein sequence ID" value="SEB70384.1"/>
    <property type="molecule type" value="Genomic_DNA"/>
</dbReference>
<evidence type="ECO:0000313" key="7">
    <source>
        <dbReference type="EMBL" id="SEB70384.1"/>
    </source>
</evidence>
<evidence type="ECO:0000256" key="1">
    <source>
        <dbReference type="ARBA" id="ARBA00005854"/>
    </source>
</evidence>
<dbReference type="Proteomes" id="UP000199183">
    <property type="component" value="Unassembled WGS sequence"/>
</dbReference>
<evidence type="ECO:0000256" key="2">
    <source>
        <dbReference type="ARBA" id="ARBA00023002"/>
    </source>
</evidence>
<protein>
    <submittedName>
        <fullName evidence="7">Lactate dehydrogenase</fullName>
    </submittedName>
</protein>
<dbReference type="RefSeq" id="WP_176980766.1">
    <property type="nucleotide sequence ID" value="NZ_FNRY01000001.1"/>
</dbReference>
<sequence length="348" mass="37238">MGSRFTVAITADAAQPDGSSVHGDLRLRDLEEHGIAWRVLDRYVNPIPPADLADVDAVYSLGHLPFDEELVSQLPRLKLVARFGAGVDTIDLDACTRAGVVVTNTPEAIRTPLALATVTMLLGVAHRLVAKDSITRRSAWRERSEFRGAPMRGRTVGIVGFGGVGSEVARMLQALGFAVIGNNRSGRSPQADALGVELVERDELLARSDFVVLCAALTSETARMIGARELGLMKSSAALINMGRGGLVDTDALRQALKSRTIDAAGLDVFDPEPLDPDDELLSLPNVTLSPHALCWTADFTEDVTRDANASIIAVAEGRRPERALNPAVFETAAWQRKAEKAASVLTS</sequence>
<dbReference type="PANTHER" id="PTHR10996:SF178">
    <property type="entry name" value="2-HYDROXYACID DEHYDROGENASE YGL185C-RELATED"/>
    <property type="match status" value="1"/>
</dbReference>
<feature type="domain" description="D-isomer specific 2-hydroxyacid dehydrogenase catalytic" evidence="5">
    <location>
        <begin position="51"/>
        <end position="326"/>
    </location>
</feature>
<dbReference type="SUPFAM" id="SSF52283">
    <property type="entry name" value="Formate/glycerate dehydrogenase catalytic domain-like"/>
    <property type="match status" value="1"/>
</dbReference>
<dbReference type="InterPro" id="IPR050223">
    <property type="entry name" value="D-isomer_2-hydroxyacid_DH"/>
</dbReference>
<dbReference type="GO" id="GO:0051287">
    <property type="term" value="F:NAD binding"/>
    <property type="evidence" value="ECO:0007669"/>
    <property type="project" value="InterPro"/>
</dbReference>
<keyword evidence="3" id="KW-0520">NAD</keyword>
<comment type="similarity">
    <text evidence="1 4">Belongs to the D-isomer specific 2-hydroxyacid dehydrogenase family.</text>
</comment>
<evidence type="ECO:0000259" key="5">
    <source>
        <dbReference type="Pfam" id="PF00389"/>
    </source>
</evidence>
<keyword evidence="2 4" id="KW-0560">Oxidoreductase</keyword>
<dbReference type="Pfam" id="PF02826">
    <property type="entry name" value="2-Hacid_dh_C"/>
    <property type="match status" value="1"/>
</dbReference>
<proteinExistence type="inferred from homology"/>
<dbReference type="InterPro" id="IPR006140">
    <property type="entry name" value="D-isomer_DH_NAD-bd"/>
</dbReference>
<gene>
    <name evidence="7" type="ORF">SAMN04489806_1553</name>
</gene>
<feature type="domain" description="D-isomer specific 2-hydroxyacid dehydrogenase NAD-binding" evidence="6">
    <location>
        <begin position="119"/>
        <end position="292"/>
    </location>
</feature>
<dbReference type="SUPFAM" id="SSF51735">
    <property type="entry name" value="NAD(P)-binding Rossmann-fold domains"/>
    <property type="match status" value="1"/>
</dbReference>
<dbReference type="AlphaFoldDB" id="A0A1H4LI77"/>
<name>A0A1H4LI77_9MICO</name>
<dbReference type="STRING" id="640635.SAMN04489806_1553"/>
<keyword evidence="8" id="KW-1185">Reference proteome</keyword>
<accession>A0A1H4LI77</accession>
<reference evidence="7 8" key="1">
    <citation type="submission" date="2016-10" db="EMBL/GenBank/DDBJ databases">
        <authorList>
            <person name="de Groot N.N."/>
        </authorList>
    </citation>
    <scope>NUCLEOTIDE SEQUENCE [LARGE SCALE GENOMIC DNA]</scope>
    <source>
        <strain evidence="7 8">DSM 21799</strain>
    </source>
</reference>
<dbReference type="FunFam" id="3.40.50.720:FF:000203">
    <property type="entry name" value="D-3-phosphoglycerate dehydrogenase (SerA)"/>
    <property type="match status" value="1"/>
</dbReference>
<dbReference type="GO" id="GO:0016618">
    <property type="term" value="F:hydroxypyruvate reductase [NAD(P)H] activity"/>
    <property type="evidence" value="ECO:0007669"/>
    <property type="project" value="TreeGrafter"/>
</dbReference>
<evidence type="ECO:0000256" key="3">
    <source>
        <dbReference type="ARBA" id="ARBA00023027"/>
    </source>
</evidence>
<evidence type="ECO:0000313" key="8">
    <source>
        <dbReference type="Proteomes" id="UP000199183"/>
    </source>
</evidence>
<dbReference type="GO" id="GO:0030267">
    <property type="term" value="F:glyoxylate reductase (NADPH) activity"/>
    <property type="evidence" value="ECO:0007669"/>
    <property type="project" value="TreeGrafter"/>
</dbReference>
<dbReference type="GO" id="GO:0005829">
    <property type="term" value="C:cytosol"/>
    <property type="evidence" value="ECO:0007669"/>
    <property type="project" value="TreeGrafter"/>
</dbReference>
<organism evidence="7 8">
    <name type="scientific">Paramicrobacterium humi</name>
    <dbReference type="NCBI Taxonomy" id="640635"/>
    <lineage>
        <taxon>Bacteria</taxon>
        <taxon>Bacillati</taxon>
        <taxon>Actinomycetota</taxon>
        <taxon>Actinomycetes</taxon>
        <taxon>Micrococcales</taxon>
        <taxon>Microbacteriaceae</taxon>
        <taxon>Paramicrobacterium</taxon>
    </lineage>
</organism>
<evidence type="ECO:0000256" key="4">
    <source>
        <dbReference type="RuleBase" id="RU003719"/>
    </source>
</evidence>
<dbReference type="CDD" id="cd05198">
    <property type="entry name" value="formate_dh_like"/>
    <property type="match status" value="1"/>
</dbReference>
<evidence type="ECO:0000259" key="6">
    <source>
        <dbReference type="Pfam" id="PF02826"/>
    </source>
</evidence>
<dbReference type="PANTHER" id="PTHR10996">
    <property type="entry name" value="2-HYDROXYACID DEHYDROGENASE-RELATED"/>
    <property type="match status" value="1"/>
</dbReference>
<dbReference type="InterPro" id="IPR036291">
    <property type="entry name" value="NAD(P)-bd_dom_sf"/>
</dbReference>
<dbReference type="InterPro" id="IPR006139">
    <property type="entry name" value="D-isomer_2_OHA_DH_cat_dom"/>
</dbReference>